<proteinExistence type="predicted"/>
<evidence type="ECO:0000313" key="2">
    <source>
        <dbReference type="Proteomes" id="UP000177376"/>
    </source>
</evidence>
<evidence type="ECO:0000313" key="1">
    <source>
        <dbReference type="EMBL" id="OGY52627.1"/>
    </source>
</evidence>
<gene>
    <name evidence="1" type="ORF">A3A02_03840</name>
</gene>
<dbReference type="AlphaFoldDB" id="A0A1G1YMF8"/>
<dbReference type="Proteomes" id="UP000177376">
    <property type="component" value="Unassembled WGS sequence"/>
</dbReference>
<organism evidence="1 2">
    <name type="scientific">Candidatus Buchananbacteria bacterium RIFCSPLOWO2_01_FULL_39_33</name>
    <dbReference type="NCBI Taxonomy" id="1797543"/>
    <lineage>
        <taxon>Bacteria</taxon>
        <taxon>Candidatus Buchananiibacteriota</taxon>
    </lineage>
</organism>
<comment type="caution">
    <text evidence="1">The sequence shown here is derived from an EMBL/GenBank/DDBJ whole genome shotgun (WGS) entry which is preliminary data.</text>
</comment>
<reference evidence="1 2" key="1">
    <citation type="journal article" date="2016" name="Nat. Commun.">
        <title>Thousands of microbial genomes shed light on interconnected biogeochemical processes in an aquifer system.</title>
        <authorList>
            <person name="Anantharaman K."/>
            <person name="Brown C.T."/>
            <person name="Hug L.A."/>
            <person name="Sharon I."/>
            <person name="Castelle C.J."/>
            <person name="Probst A.J."/>
            <person name="Thomas B.C."/>
            <person name="Singh A."/>
            <person name="Wilkins M.J."/>
            <person name="Karaoz U."/>
            <person name="Brodie E.L."/>
            <person name="Williams K.H."/>
            <person name="Hubbard S.S."/>
            <person name="Banfield J.F."/>
        </authorList>
    </citation>
    <scope>NUCLEOTIDE SEQUENCE [LARGE SCALE GENOMIC DNA]</scope>
</reference>
<protein>
    <submittedName>
        <fullName evidence="1">Uncharacterized protein</fullName>
    </submittedName>
</protein>
<dbReference type="EMBL" id="MHIM01000013">
    <property type="protein sequence ID" value="OGY52627.1"/>
    <property type="molecule type" value="Genomic_DNA"/>
</dbReference>
<sequence length="98" mass="10992">MGEDFKPPADWGVKLAPDIKWVEKYYCDRCSTSLDNWGDMIVGYTNIVLPSLSRPTAAAFGTIIIQCPNCTKMFWLHVDKSTIEGLIFLKKFLSANTG</sequence>
<accession>A0A1G1YMF8</accession>
<name>A0A1G1YMF8_9BACT</name>